<protein>
    <submittedName>
        <fullName evidence="7">Magnesium transporter CorA family protein</fullName>
    </submittedName>
</protein>
<dbReference type="PANTHER" id="PTHR47685">
    <property type="entry name" value="MAGNESIUM TRANSPORT PROTEIN CORA"/>
    <property type="match status" value="1"/>
</dbReference>
<evidence type="ECO:0000313" key="7">
    <source>
        <dbReference type="EMBL" id="MFC3086093.1"/>
    </source>
</evidence>
<evidence type="ECO:0000256" key="1">
    <source>
        <dbReference type="ARBA" id="ARBA00004141"/>
    </source>
</evidence>
<dbReference type="CDD" id="cd12837">
    <property type="entry name" value="EcCorA-like_u1"/>
    <property type="match status" value="1"/>
</dbReference>
<comment type="subcellular location">
    <subcellularLocation>
        <location evidence="1">Membrane</location>
        <topology evidence="1">Multi-pass membrane protein</topology>
    </subcellularLocation>
</comment>
<dbReference type="Pfam" id="PF01544">
    <property type="entry name" value="CorA"/>
    <property type="match status" value="1"/>
</dbReference>
<comment type="caution">
    <text evidence="7">The sequence shown here is derived from an EMBL/GenBank/DDBJ whole genome shotgun (WGS) entry which is preliminary data.</text>
</comment>
<dbReference type="EMBL" id="JBHRSM010000015">
    <property type="protein sequence ID" value="MFC3086093.1"/>
    <property type="molecule type" value="Genomic_DNA"/>
</dbReference>
<evidence type="ECO:0000256" key="2">
    <source>
        <dbReference type="ARBA" id="ARBA00009765"/>
    </source>
</evidence>
<accession>A0ABV7DU43</accession>
<proteinExistence type="inferred from homology"/>
<dbReference type="InterPro" id="IPR050829">
    <property type="entry name" value="CorA_MIT"/>
</dbReference>
<dbReference type="InterPro" id="IPR045863">
    <property type="entry name" value="CorA_TM1_TM2"/>
</dbReference>
<evidence type="ECO:0000256" key="4">
    <source>
        <dbReference type="ARBA" id="ARBA00022989"/>
    </source>
</evidence>
<feature type="transmembrane region" description="Helical" evidence="6">
    <location>
        <begin position="267"/>
        <end position="287"/>
    </location>
</feature>
<organism evidence="7 8">
    <name type="scientific">Tabrizicola soli</name>
    <dbReference type="NCBI Taxonomy" id="2185115"/>
    <lineage>
        <taxon>Bacteria</taxon>
        <taxon>Pseudomonadati</taxon>
        <taxon>Pseudomonadota</taxon>
        <taxon>Alphaproteobacteria</taxon>
        <taxon>Rhodobacterales</taxon>
        <taxon>Paracoccaceae</taxon>
        <taxon>Tabrizicola</taxon>
    </lineage>
</organism>
<dbReference type="Gene3D" id="1.20.58.340">
    <property type="entry name" value="Magnesium transport protein CorA, transmembrane region"/>
    <property type="match status" value="1"/>
</dbReference>
<keyword evidence="4 6" id="KW-1133">Transmembrane helix</keyword>
<evidence type="ECO:0000256" key="3">
    <source>
        <dbReference type="ARBA" id="ARBA00022692"/>
    </source>
</evidence>
<evidence type="ECO:0000313" key="8">
    <source>
        <dbReference type="Proteomes" id="UP001595445"/>
    </source>
</evidence>
<feature type="transmembrane region" description="Helical" evidence="6">
    <location>
        <begin position="299"/>
        <end position="319"/>
    </location>
</feature>
<sequence length="325" mass="36043">MITAYARRGARLEALDLTQRHLSEALWVDLEAPTEAEEDAVEAALGLDIPTREDMQEIEVSSRIYREGGVLFLTAQVIASPEAREAEIGPVTFAVLPDRLVTVHYHHPRSLSYFADWAARHDTALETGLDALMGLLEAVVDRLADILEGEARSHEILSKAIFAAHRPSGKAETLGAVLQRIGRAEAMNGKVTESLATILRLLTYLTSTPETEEGPCLHARQMPVALAQLQDLRSLREVAAAQAEKVRFLLDATLGVINIRQSDVIKIFSVVAFVFLPPTLIASIYGMNFVHMPELKWTWGYPMALGLMVVSALVPWAIFRWKKWL</sequence>
<dbReference type="SUPFAM" id="SSF143865">
    <property type="entry name" value="CorA soluble domain-like"/>
    <property type="match status" value="1"/>
</dbReference>
<dbReference type="InterPro" id="IPR045861">
    <property type="entry name" value="CorA_cytoplasmic_dom"/>
</dbReference>
<dbReference type="RefSeq" id="WP_197647062.1">
    <property type="nucleotide sequence ID" value="NZ_JAEACP010000022.1"/>
</dbReference>
<dbReference type="Gene3D" id="3.30.460.20">
    <property type="entry name" value="CorA soluble domain-like"/>
    <property type="match status" value="1"/>
</dbReference>
<name>A0ABV7DU43_9RHOB</name>
<keyword evidence="3 6" id="KW-0812">Transmembrane</keyword>
<keyword evidence="5 6" id="KW-0472">Membrane</keyword>
<dbReference type="PANTHER" id="PTHR47685:SF1">
    <property type="entry name" value="MAGNESIUM TRANSPORT PROTEIN CORA"/>
    <property type="match status" value="1"/>
</dbReference>
<comment type="similarity">
    <text evidence="2">Belongs to the CorA metal ion transporter (MIT) (TC 1.A.35) family.</text>
</comment>
<keyword evidence="8" id="KW-1185">Reference proteome</keyword>
<evidence type="ECO:0000256" key="5">
    <source>
        <dbReference type="ARBA" id="ARBA00023136"/>
    </source>
</evidence>
<dbReference type="SUPFAM" id="SSF144083">
    <property type="entry name" value="Magnesium transport protein CorA, transmembrane region"/>
    <property type="match status" value="1"/>
</dbReference>
<dbReference type="Proteomes" id="UP001595445">
    <property type="component" value="Unassembled WGS sequence"/>
</dbReference>
<gene>
    <name evidence="7" type="ORF">ACFOD6_08530</name>
</gene>
<evidence type="ECO:0000256" key="6">
    <source>
        <dbReference type="SAM" id="Phobius"/>
    </source>
</evidence>
<reference evidence="8" key="1">
    <citation type="journal article" date="2019" name="Int. J. Syst. Evol. Microbiol.">
        <title>The Global Catalogue of Microorganisms (GCM) 10K type strain sequencing project: providing services to taxonomists for standard genome sequencing and annotation.</title>
        <authorList>
            <consortium name="The Broad Institute Genomics Platform"/>
            <consortium name="The Broad Institute Genome Sequencing Center for Infectious Disease"/>
            <person name="Wu L."/>
            <person name="Ma J."/>
        </authorList>
    </citation>
    <scope>NUCLEOTIDE SEQUENCE [LARGE SCALE GENOMIC DNA]</scope>
    <source>
        <strain evidence="8">KCTC 62102</strain>
    </source>
</reference>
<dbReference type="InterPro" id="IPR002523">
    <property type="entry name" value="MgTranspt_CorA/ZnTranspt_ZntB"/>
</dbReference>